<dbReference type="InterPro" id="IPR048741">
    <property type="entry name" value="Pus10-like_C"/>
</dbReference>
<dbReference type="SUPFAM" id="SSF55120">
    <property type="entry name" value="Pseudouridine synthase"/>
    <property type="match status" value="1"/>
</dbReference>
<evidence type="ECO:0000313" key="7">
    <source>
        <dbReference type="WBParaSite" id="PDA_v2.g20778.t1"/>
    </source>
</evidence>
<evidence type="ECO:0000256" key="3">
    <source>
        <dbReference type="ARBA" id="ARBA00022694"/>
    </source>
</evidence>
<dbReference type="Gene3D" id="3.30.70.3190">
    <property type="match status" value="1"/>
</dbReference>
<sequence>MYSAETREKALKKLKEKINAENKDVKVGDMAVVSQKETQFLNVGQEEKKKIYTALCYSHQKVTEAMARKLEAAMPIEINQLTPIRVLFRRPLLDRPRTIHAAKIQILDDHYFYLNVETQAGTYVKEFVHSDFGRTRPSVATLMGFELTDGMSILELDVEGVDLEWPPPCKKERENGNEN</sequence>
<proteinExistence type="inferred from homology"/>
<feature type="domain" description="Pus10-like C-terminal" evidence="5">
    <location>
        <begin position="5"/>
        <end position="162"/>
    </location>
</feature>
<evidence type="ECO:0000259" key="5">
    <source>
        <dbReference type="Pfam" id="PF21238"/>
    </source>
</evidence>
<evidence type="ECO:0000256" key="2">
    <source>
        <dbReference type="ARBA" id="ARBA00012787"/>
    </source>
</evidence>
<name>A0A914PQD2_9BILA</name>
<dbReference type="AlphaFoldDB" id="A0A914PQD2"/>
<dbReference type="Pfam" id="PF21238">
    <property type="entry name" value="Pus10_C"/>
    <property type="match status" value="1"/>
</dbReference>
<dbReference type="GO" id="GO:0160148">
    <property type="term" value="F:tRNA pseudouridine(55) synthase activity"/>
    <property type="evidence" value="ECO:0007669"/>
    <property type="project" value="UniProtKB-EC"/>
</dbReference>
<dbReference type="WBParaSite" id="PDA_v2.g20778.t1">
    <property type="protein sequence ID" value="PDA_v2.g20778.t1"/>
    <property type="gene ID" value="PDA_v2.g20778"/>
</dbReference>
<evidence type="ECO:0000313" key="6">
    <source>
        <dbReference type="Proteomes" id="UP000887578"/>
    </source>
</evidence>
<organism evidence="6 7">
    <name type="scientific">Panagrolaimus davidi</name>
    <dbReference type="NCBI Taxonomy" id="227884"/>
    <lineage>
        <taxon>Eukaryota</taxon>
        <taxon>Metazoa</taxon>
        <taxon>Ecdysozoa</taxon>
        <taxon>Nematoda</taxon>
        <taxon>Chromadorea</taxon>
        <taxon>Rhabditida</taxon>
        <taxon>Tylenchina</taxon>
        <taxon>Panagrolaimomorpha</taxon>
        <taxon>Panagrolaimoidea</taxon>
        <taxon>Panagrolaimidae</taxon>
        <taxon>Panagrolaimus</taxon>
    </lineage>
</organism>
<evidence type="ECO:0000256" key="4">
    <source>
        <dbReference type="ARBA" id="ARBA00023235"/>
    </source>
</evidence>
<dbReference type="GO" id="GO:0003723">
    <property type="term" value="F:RNA binding"/>
    <property type="evidence" value="ECO:0007669"/>
    <property type="project" value="InterPro"/>
</dbReference>
<dbReference type="InterPro" id="IPR039894">
    <property type="entry name" value="Pus10-like"/>
</dbReference>
<evidence type="ECO:0000256" key="1">
    <source>
        <dbReference type="ARBA" id="ARBA00009652"/>
    </source>
</evidence>
<protein>
    <recommendedName>
        <fullName evidence="2">tRNA pseudouridine(55) synthase</fullName>
        <ecNumber evidence="2">5.4.99.25</ecNumber>
    </recommendedName>
</protein>
<dbReference type="FunFam" id="3.30.70.3190:FF:000001">
    <property type="entry name" value="tRNA pseudouridine synthase Pus10"/>
    <property type="match status" value="1"/>
</dbReference>
<keyword evidence="4" id="KW-0413">Isomerase</keyword>
<dbReference type="Proteomes" id="UP000887578">
    <property type="component" value="Unplaced"/>
</dbReference>
<accession>A0A914PQD2</accession>
<dbReference type="PANTHER" id="PTHR21568:SF0">
    <property type="entry name" value="TRNA PSEUDOURIDINE SYNTHASE PUS10"/>
    <property type="match status" value="1"/>
</dbReference>
<dbReference type="InterPro" id="IPR020103">
    <property type="entry name" value="PsdUridine_synth_cat_dom_sf"/>
</dbReference>
<keyword evidence="3" id="KW-0819">tRNA processing</keyword>
<reference evidence="7" key="1">
    <citation type="submission" date="2022-11" db="UniProtKB">
        <authorList>
            <consortium name="WormBaseParasite"/>
        </authorList>
    </citation>
    <scope>IDENTIFICATION</scope>
</reference>
<keyword evidence="6" id="KW-1185">Reference proteome</keyword>
<dbReference type="EC" id="5.4.99.25" evidence="2"/>
<dbReference type="PANTHER" id="PTHR21568">
    <property type="entry name" value="TRNA PSEUDOURIDINE SYNTHASE PUS10"/>
    <property type="match status" value="1"/>
</dbReference>
<dbReference type="GO" id="GO:0031119">
    <property type="term" value="P:tRNA pseudouridine synthesis"/>
    <property type="evidence" value="ECO:0007669"/>
    <property type="project" value="TreeGrafter"/>
</dbReference>
<comment type="similarity">
    <text evidence="1">Belongs to the pseudouridine synthase Pus10 family.</text>
</comment>